<evidence type="ECO:0000313" key="1">
    <source>
        <dbReference type="EMBL" id="MDQ0479788.1"/>
    </source>
</evidence>
<evidence type="ECO:0000313" key="2">
    <source>
        <dbReference type="Proteomes" id="UP001224418"/>
    </source>
</evidence>
<evidence type="ECO:0008006" key="3">
    <source>
        <dbReference type="Google" id="ProtNLM"/>
    </source>
</evidence>
<comment type="caution">
    <text evidence="1">The sequence shown here is derived from an EMBL/GenBank/DDBJ whole genome shotgun (WGS) entry which is preliminary data.</text>
</comment>
<dbReference type="RefSeq" id="WP_343749810.1">
    <property type="nucleotide sequence ID" value="NZ_BAAACJ010000001.1"/>
</dbReference>
<dbReference type="SUPFAM" id="SSF109709">
    <property type="entry name" value="KorB DNA-binding domain-like"/>
    <property type="match status" value="1"/>
</dbReference>
<reference evidence="1 2" key="1">
    <citation type="submission" date="2023-07" db="EMBL/GenBank/DDBJ databases">
        <title>Genomic Encyclopedia of Type Strains, Phase IV (KMG-IV): sequencing the most valuable type-strain genomes for metagenomic binning, comparative biology and taxonomic classification.</title>
        <authorList>
            <person name="Goeker M."/>
        </authorList>
    </citation>
    <scope>NUCLEOTIDE SEQUENCE [LARGE SCALE GENOMIC DNA]</scope>
    <source>
        <strain evidence="1 2">DSM 1400</strain>
    </source>
</reference>
<proteinExistence type="predicted"/>
<keyword evidence="2" id="KW-1185">Reference proteome</keyword>
<name>A0ABU0JRT5_HATLI</name>
<protein>
    <recommendedName>
        <fullName evidence="3">Phage protein</fullName>
    </recommendedName>
</protein>
<sequence length="138" mass="15674">MQLINNFKIGLTELQRGVGNVNPMKMARCIMELERIYGIRQGSANEKGINQYIGQSDNLTHQKTQVDLAKQLAMSKQQLSDYKKLNELIPELQSLVETGDLKSTTAYKIWAKCPNYLKKIKQANCGFDNSKRYSKKGS</sequence>
<gene>
    <name evidence="1" type="ORF">QOZ93_001530</name>
</gene>
<organism evidence="1 2">
    <name type="scientific">Hathewaya limosa</name>
    <name type="common">Clostridium limosum</name>
    <dbReference type="NCBI Taxonomy" id="1536"/>
    <lineage>
        <taxon>Bacteria</taxon>
        <taxon>Bacillati</taxon>
        <taxon>Bacillota</taxon>
        <taxon>Clostridia</taxon>
        <taxon>Eubacteriales</taxon>
        <taxon>Clostridiaceae</taxon>
        <taxon>Hathewaya</taxon>
    </lineage>
</organism>
<accession>A0ABU0JRT5</accession>
<dbReference type="Gene3D" id="1.10.10.2830">
    <property type="match status" value="1"/>
</dbReference>
<dbReference type="EMBL" id="JAUSWN010000011">
    <property type="protein sequence ID" value="MDQ0479788.1"/>
    <property type="molecule type" value="Genomic_DNA"/>
</dbReference>
<dbReference type="Proteomes" id="UP001224418">
    <property type="component" value="Unassembled WGS sequence"/>
</dbReference>